<dbReference type="AlphaFoldDB" id="A0A1A2ZB17"/>
<evidence type="ECO:0000313" key="4">
    <source>
        <dbReference type="EMBL" id="OBI46662.1"/>
    </source>
</evidence>
<dbReference type="Gene3D" id="3.30.70.1230">
    <property type="entry name" value="Nucleotide cyclase"/>
    <property type="match status" value="1"/>
</dbReference>
<dbReference type="GO" id="GO:0004016">
    <property type="term" value="F:adenylate cyclase activity"/>
    <property type="evidence" value="ECO:0007669"/>
    <property type="project" value="UniProtKB-ARBA"/>
</dbReference>
<sequence length="341" mass="36394">MAAFEKVAGGQPEEPLGYLVVDDGSSKRSVPIFDQLFVGRECAGIGERRRLLIDDPEISRTHLEIRLDAASDQAFVVDTSSNGTSVNGVRLERAVLLPIRPGDEIRVGGVSLIFSSQQFTAVPAKVVQRTRVRIGQAAMVMVVGDIVNYSTISQVTDEQVMAQSLHTLWNRLGGVLQAHHGSLNHYAGDALFAVWETSRFPNAAELAVDFALAANELVAQLAPELPLRGPDGSPIHMGWGVVRGMAALAAMTRSVDAVIGDATNVAFRLSGLAGRQGRAAVMVTSGVHRAVEAHFDWGASESVEIKGRSGMEVVFPVIARKATGSDSPITEPTPSQDVPQR</sequence>
<dbReference type="CDD" id="cd00060">
    <property type="entry name" value="FHA"/>
    <property type="match status" value="1"/>
</dbReference>
<dbReference type="SUPFAM" id="SSF49879">
    <property type="entry name" value="SMAD/FHA domain"/>
    <property type="match status" value="1"/>
</dbReference>
<feature type="domain" description="Guanylate cyclase" evidence="3">
    <location>
        <begin position="140"/>
        <end position="270"/>
    </location>
</feature>
<evidence type="ECO:0000259" key="3">
    <source>
        <dbReference type="PROSITE" id="PS50125"/>
    </source>
</evidence>
<evidence type="ECO:0000313" key="5">
    <source>
        <dbReference type="Proteomes" id="UP000093592"/>
    </source>
</evidence>
<dbReference type="Pfam" id="PF00211">
    <property type="entry name" value="Guanylate_cyc"/>
    <property type="match status" value="1"/>
</dbReference>
<dbReference type="RefSeq" id="WP_065014500.1">
    <property type="nucleotide sequence ID" value="NZ_LZKJ01000100.1"/>
</dbReference>
<dbReference type="PROSITE" id="PS50006">
    <property type="entry name" value="FHA_DOMAIN"/>
    <property type="match status" value="1"/>
</dbReference>
<dbReference type="SUPFAM" id="SSF55073">
    <property type="entry name" value="Nucleotide cyclase"/>
    <property type="match status" value="1"/>
</dbReference>
<dbReference type="EMBL" id="LZKJ01000100">
    <property type="protein sequence ID" value="OBI46662.1"/>
    <property type="molecule type" value="Genomic_DNA"/>
</dbReference>
<comment type="caution">
    <text evidence="4">The sequence shown here is derived from an EMBL/GenBank/DDBJ whole genome shotgun (WGS) entry which is preliminary data.</text>
</comment>
<dbReference type="CDD" id="cd07302">
    <property type="entry name" value="CHD"/>
    <property type="match status" value="1"/>
</dbReference>
<dbReference type="GO" id="GO:0035556">
    <property type="term" value="P:intracellular signal transduction"/>
    <property type="evidence" value="ECO:0007669"/>
    <property type="project" value="InterPro"/>
</dbReference>
<dbReference type="Pfam" id="PF00498">
    <property type="entry name" value="FHA"/>
    <property type="match status" value="1"/>
</dbReference>
<reference evidence="5" key="1">
    <citation type="submission" date="2016-06" db="EMBL/GenBank/DDBJ databases">
        <authorList>
            <person name="Sutton G."/>
            <person name="Brinkac L."/>
            <person name="Sanka R."/>
            <person name="Adams M."/>
            <person name="Lau E."/>
            <person name="Sam S."/>
            <person name="Sreng N."/>
            <person name="Him V."/>
            <person name="Kerleguer A."/>
            <person name="Cheng S."/>
        </authorList>
    </citation>
    <scope>NUCLEOTIDE SEQUENCE [LARGE SCALE GENOMIC DNA]</scope>
    <source>
        <strain evidence="5">E861</strain>
    </source>
</reference>
<name>A0A1A2ZB17_9MYCO</name>
<organism evidence="4 5">
    <name type="scientific">Mycobacterium kyorinense</name>
    <dbReference type="NCBI Taxonomy" id="487514"/>
    <lineage>
        <taxon>Bacteria</taxon>
        <taxon>Bacillati</taxon>
        <taxon>Actinomycetota</taxon>
        <taxon>Actinomycetes</taxon>
        <taxon>Mycobacteriales</taxon>
        <taxon>Mycobacteriaceae</taxon>
        <taxon>Mycobacterium</taxon>
    </lineage>
</organism>
<gene>
    <name evidence="4" type="ORF">A5707_20980</name>
</gene>
<accession>A0A1A2ZB17</accession>
<dbReference type="InterPro" id="IPR000253">
    <property type="entry name" value="FHA_dom"/>
</dbReference>
<dbReference type="GO" id="GO:0009190">
    <property type="term" value="P:cyclic nucleotide biosynthetic process"/>
    <property type="evidence" value="ECO:0007669"/>
    <property type="project" value="InterPro"/>
</dbReference>
<dbReference type="PROSITE" id="PS50125">
    <property type="entry name" value="GUANYLATE_CYCLASE_2"/>
    <property type="match status" value="1"/>
</dbReference>
<protein>
    <submittedName>
        <fullName evidence="4">Adenylate cyclase</fullName>
    </submittedName>
</protein>
<evidence type="ECO:0000256" key="1">
    <source>
        <dbReference type="ARBA" id="ARBA00022553"/>
    </source>
</evidence>
<evidence type="ECO:0000259" key="2">
    <source>
        <dbReference type="PROSITE" id="PS50006"/>
    </source>
</evidence>
<feature type="domain" description="FHA" evidence="2">
    <location>
        <begin position="36"/>
        <end position="91"/>
    </location>
</feature>
<dbReference type="InterPro" id="IPR008984">
    <property type="entry name" value="SMAD_FHA_dom_sf"/>
</dbReference>
<dbReference type="Proteomes" id="UP000093592">
    <property type="component" value="Unassembled WGS sequence"/>
</dbReference>
<dbReference type="Gene3D" id="2.60.200.20">
    <property type="match status" value="1"/>
</dbReference>
<dbReference type="SMART" id="SM00240">
    <property type="entry name" value="FHA"/>
    <property type="match status" value="1"/>
</dbReference>
<proteinExistence type="predicted"/>
<dbReference type="InterPro" id="IPR029787">
    <property type="entry name" value="Nucleotide_cyclase"/>
</dbReference>
<dbReference type="InterPro" id="IPR001054">
    <property type="entry name" value="A/G_cyclase"/>
</dbReference>
<keyword evidence="1" id="KW-0597">Phosphoprotein</keyword>